<dbReference type="RefSeq" id="WP_217647152.1">
    <property type="nucleotide sequence ID" value="NZ_FOQD01000016.1"/>
</dbReference>
<proteinExistence type="predicted"/>
<sequence length="316" mass="35941">MTHPADSMTGRILPTGTQVVVLRDVIGQNGRIVHPHGAVGVVVKSPEDLNHAYRVRFLDGFEEALHGDQVVILSRFKTGEIGDSEVTAARSDLSDRVILRCVIGSRAYGLDDNQSDTDYRGIFLPTADKQWSLYGVPEQIECDETQEHYWELQRFLVLALKANPNVLECLYSPLVEKKTPLAEELLGLREMFLSRLVYQTYNGYVMSQFKKMQSDLRNQGVVKWKHVMHLIRLLISGISVLRDGFVPVRVEAHRDQLLAIKRGEMAWDETEKWRLSLHGEFDQAFQATTLPERPDYERANAFLVKARRAALGELLP</sequence>
<dbReference type="EMBL" id="FOQD01000016">
    <property type="protein sequence ID" value="SFJ18572.1"/>
    <property type="molecule type" value="Genomic_DNA"/>
</dbReference>
<evidence type="ECO:0008006" key="3">
    <source>
        <dbReference type="Google" id="ProtNLM"/>
    </source>
</evidence>
<dbReference type="STRING" id="1576369.SAMN05421753_11690"/>
<name>A0A1I3PAU2_9PLAN</name>
<evidence type="ECO:0000313" key="1">
    <source>
        <dbReference type="EMBL" id="SFJ18572.1"/>
    </source>
</evidence>
<evidence type="ECO:0000313" key="2">
    <source>
        <dbReference type="Proteomes" id="UP000199518"/>
    </source>
</evidence>
<protein>
    <recommendedName>
        <fullName evidence="3">Nucleotidyltransferase</fullName>
    </recommendedName>
</protein>
<dbReference type="InterPro" id="IPR018775">
    <property type="entry name" value="RlaP"/>
</dbReference>
<dbReference type="Proteomes" id="UP000199518">
    <property type="component" value="Unassembled WGS sequence"/>
</dbReference>
<dbReference type="PANTHER" id="PTHR34817">
    <property type="entry name" value="NUCLEOTIDYLTRANSFERASE"/>
    <property type="match status" value="1"/>
</dbReference>
<dbReference type="Pfam" id="PF10127">
    <property type="entry name" value="RlaP"/>
    <property type="match status" value="1"/>
</dbReference>
<dbReference type="AlphaFoldDB" id="A0A1I3PAU2"/>
<organism evidence="1 2">
    <name type="scientific">Planctomicrobium piriforme</name>
    <dbReference type="NCBI Taxonomy" id="1576369"/>
    <lineage>
        <taxon>Bacteria</taxon>
        <taxon>Pseudomonadati</taxon>
        <taxon>Planctomycetota</taxon>
        <taxon>Planctomycetia</taxon>
        <taxon>Planctomycetales</taxon>
        <taxon>Planctomycetaceae</taxon>
        <taxon>Planctomicrobium</taxon>
    </lineage>
</organism>
<dbReference type="PANTHER" id="PTHR34817:SF2">
    <property type="entry name" value="NUCLEOTIDYLTRANSFERASE"/>
    <property type="match status" value="1"/>
</dbReference>
<keyword evidence="2" id="KW-1185">Reference proteome</keyword>
<reference evidence="2" key="1">
    <citation type="submission" date="2016-10" db="EMBL/GenBank/DDBJ databases">
        <authorList>
            <person name="Varghese N."/>
            <person name="Submissions S."/>
        </authorList>
    </citation>
    <scope>NUCLEOTIDE SEQUENCE [LARGE SCALE GENOMIC DNA]</scope>
    <source>
        <strain evidence="2">DSM 26348</strain>
    </source>
</reference>
<accession>A0A1I3PAU2</accession>
<gene>
    <name evidence="1" type="ORF">SAMN05421753_11690</name>
</gene>